<comment type="caution">
    <text evidence="1">The sequence shown here is derived from an EMBL/GenBank/DDBJ whole genome shotgun (WGS) entry which is preliminary data.</text>
</comment>
<sequence length="66" mass="7802">MEMQILSDEDILQIYKDRNWIIFEPDYERAVVIAQAQQKDMLRWFVEWGEGDCDCGALTPFAQIAF</sequence>
<gene>
    <name evidence="1" type="ORF">LCGC14_1382200</name>
</gene>
<organism evidence="1">
    <name type="scientific">marine sediment metagenome</name>
    <dbReference type="NCBI Taxonomy" id="412755"/>
    <lineage>
        <taxon>unclassified sequences</taxon>
        <taxon>metagenomes</taxon>
        <taxon>ecological metagenomes</taxon>
    </lineage>
</organism>
<evidence type="ECO:0000313" key="1">
    <source>
        <dbReference type="EMBL" id="KKM76242.1"/>
    </source>
</evidence>
<dbReference type="EMBL" id="LAZR01008842">
    <property type="protein sequence ID" value="KKM76242.1"/>
    <property type="molecule type" value="Genomic_DNA"/>
</dbReference>
<reference evidence="1" key="1">
    <citation type="journal article" date="2015" name="Nature">
        <title>Complex archaea that bridge the gap between prokaryotes and eukaryotes.</title>
        <authorList>
            <person name="Spang A."/>
            <person name="Saw J.H."/>
            <person name="Jorgensen S.L."/>
            <person name="Zaremba-Niedzwiedzka K."/>
            <person name="Martijn J."/>
            <person name="Lind A.E."/>
            <person name="van Eijk R."/>
            <person name="Schleper C."/>
            <person name="Guy L."/>
            <person name="Ettema T.J."/>
        </authorList>
    </citation>
    <scope>NUCLEOTIDE SEQUENCE</scope>
</reference>
<protein>
    <submittedName>
        <fullName evidence="1">Uncharacterized protein</fullName>
    </submittedName>
</protein>
<accession>A0A0F9N406</accession>
<proteinExistence type="predicted"/>
<dbReference type="AlphaFoldDB" id="A0A0F9N406"/>
<name>A0A0F9N406_9ZZZZ</name>